<keyword evidence="3" id="KW-1185">Reference proteome</keyword>
<feature type="region of interest" description="Disordered" evidence="1">
    <location>
        <begin position="182"/>
        <end position="251"/>
    </location>
</feature>
<evidence type="ECO:0000256" key="1">
    <source>
        <dbReference type="SAM" id="MobiDB-lite"/>
    </source>
</evidence>
<proteinExistence type="predicted"/>
<dbReference type="InterPro" id="IPR047681">
    <property type="entry name" value="PPA1309-like"/>
</dbReference>
<reference evidence="2 3" key="1">
    <citation type="submission" date="2020-08" db="EMBL/GenBank/DDBJ databases">
        <title>A Genomic Blueprint of the Chicken Gut Microbiome.</title>
        <authorList>
            <person name="Gilroy R."/>
            <person name="Ravi A."/>
            <person name="Getino M."/>
            <person name="Pursley I."/>
            <person name="Horton D.L."/>
            <person name="Alikhan N.-F."/>
            <person name="Baker D."/>
            <person name="Gharbi K."/>
            <person name="Hall N."/>
            <person name="Watson M."/>
            <person name="Adriaenssens E.M."/>
            <person name="Foster-Nyarko E."/>
            <person name="Jarju S."/>
            <person name="Secka A."/>
            <person name="Antonio M."/>
            <person name="Oren A."/>
            <person name="Chaudhuri R."/>
            <person name="La Ragione R.M."/>
            <person name="Hildebrand F."/>
            <person name="Pallen M.J."/>
        </authorList>
    </citation>
    <scope>NUCLEOTIDE SEQUENCE [LARGE SCALE GENOMIC DNA]</scope>
    <source>
        <strain evidence="2 3">Sa2CUA8</strain>
    </source>
</reference>
<accession>A0ABR8UZH3</accession>
<feature type="compositionally biased region" description="Basic and acidic residues" evidence="1">
    <location>
        <begin position="214"/>
        <end position="224"/>
    </location>
</feature>
<dbReference type="RefSeq" id="WP_191789356.1">
    <property type="nucleotide sequence ID" value="NZ_JACSQE010000002.1"/>
</dbReference>
<dbReference type="EMBL" id="JACSQE010000002">
    <property type="protein sequence ID" value="MBD7997641.1"/>
    <property type="molecule type" value="Genomic_DNA"/>
</dbReference>
<feature type="region of interest" description="Disordered" evidence="1">
    <location>
        <begin position="1"/>
        <end position="28"/>
    </location>
</feature>
<protein>
    <submittedName>
        <fullName evidence="2">Uncharacterized protein</fullName>
    </submittedName>
</protein>
<comment type="caution">
    <text evidence="2">The sequence shown here is derived from an EMBL/GenBank/DDBJ whole genome shotgun (WGS) entry which is preliminary data.</text>
</comment>
<dbReference type="Proteomes" id="UP000633601">
    <property type="component" value="Unassembled WGS sequence"/>
</dbReference>
<organism evidence="2 3">
    <name type="scientific">Oerskovia gallyi</name>
    <dbReference type="NCBI Taxonomy" id="2762226"/>
    <lineage>
        <taxon>Bacteria</taxon>
        <taxon>Bacillati</taxon>
        <taxon>Actinomycetota</taxon>
        <taxon>Actinomycetes</taxon>
        <taxon>Micrococcales</taxon>
        <taxon>Cellulomonadaceae</taxon>
        <taxon>Oerskovia</taxon>
    </lineage>
</organism>
<feature type="compositionally biased region" description="Polar residues" evidence="1">
    <location>
        <begin position="1"/>
        <end position="20"/>
    </location>
</feature>
<name>A0ABR8UZH3_9CELL</name>
<feature type="compositionally biased region" description="Basic residues" evidence="1">
    <location>
        <begin position="233"/>
        <end position="251"/>
    </location>
</feature>
<evidence type="ECO:0000313" key="2">
    <source>
        <dbReference type="EMBL" id="MBD7997641.1"/>
    </source>
</evidence>
<gene>
    <name evidence="2" type="ORF">H9640_03640</name>
</gene>
<evidence type="ECO:0000313" key="3">
    <source>
        <dbReference type="Proteomes" id="UP000633601"/>
    </source>
</evidence>
<sequence length="251" mass="26311">MADTTSPAPDQPAPSTSQAASGVPDDAPAPIVPLAQLALADAVRDVEAHVAADGWDAPPRVFALVRTADAMAADPGLADRLPPEVVTAARGIPDHLVSVEQEGLPDVETLEDLLAGISWPDTVDGAAIVAERVILPPSAEEGLPTDPAAALAYLSSHPDRQDVRLAVGVLRDGTPWCAVRTRANDDGDVRPLGSSSGRAVGVRRSRRGLAQRPDGPRRTGDRRVTSTSAGPRPRPRRSRPSRRVPPRASRP</sequence>
<dbReference type="NCBIfam" id="NF040618">
    <property type="entry name" value="PPA1309_fam"/>
    <property type="match status" value="1"/>
</dbReference>